<dbReference type="Pfam" id="PF08410">
    <property type="entry name" value="DUF1737"/>
    <property type="match status" value="1"/>
</dbReference>
<sequence length="57" mass="6461">MEKRIKEYNAIKANDPTELSSLMQAAINEGWQPFGSIAIGVLPSRIYYVQALVKYED</sequence>
<dbReference type="RefSeq" id="WP_093834589.1">
    <property type="nucleotide sequence ID" value="NZ_FOLQ01000036.1"/>
</dbReference>
<keyword evidence="3" id="KW-1185">Reference proteome</keyword>
<evidence type="ECO:0000313" key="2">
    <source>
        <dbReference type="EMBL" id="SFF21835.1"/>
    </source>
</evidence>
<dbReference type="OrthoDB" id="7876433at2"/>
<reference evidence="2 3" key="1">
    <citation type="submission" date="2016-10" db="EMBL/GenBank/DDBJ databases">
        <authorList>
            <person name="de Groot N.N."/>
        </authorList>
    </citation>
    <scope>NUCLEOTIDE SEQUENCE [LARGE SCALE GENOMIC DNA]</scope>
    <source>
        <strain evidence="2 3">DSM 26130</strain>
    </source>
</reference>
<dbReference type="EMBL" id="FOLQ01000036">
    <property type="protein sequence ID" value="SFF21835.1"/>
    <property type="molecule type" value="Genomic_DNA"/>
</dbReference>
<evidence type="ECO:0000259" key="1">
    <source>
        <dbReference type="Pfam" id="PF08410"/>
    </source>
</evidence>
<protein>
    <recommendedName>
        <fullName evidence="1">DUF1737 domain-containing protein</fullName>
    </recommendedName>
</protein>
<dbReference type="AlphaFoldDB" id="A0A1I2GVW5"/>
<dbReference type="Proteomes" id="UP000198598">
    <property type="component" value="Unassembled WGS sequence"/>
</dbReference>
<proteinExistence type="predicted"/>
<accession>A0A1I2GVW5</accession>
<dbReference type="InterPro" id="IPR013619">
    <property type="entry name" value="DUF1737"/>
</dbReference>
<gene>
    <name evidence="2" type="ORF">SAMN05216167_13611</name>
</gene>
<name>A0A1I2GVW5_9BACT</name>
<evidence type="ECO:0000313" key="3">
    <source>
        <dbReference type="Proteomes" id="UP000198598"/>
    </source>
</evidence>
<organism evidence="2 3">
    <name type="scientific">Spirosoma endophyticum</name>
    <dbReference type="NCBI Taxonomy" id="662367"/>
    <lineage>
        <taxon>Bacteria</taxon>
        <taxon>Pseudomonadati</taxon>
        <taxon>Bacteroidota</taxon>
        <taxon>Cytophagia</taxon>
        <taxon>Cytophagales</taxon>
        <taxon>Cytophagaceae</taxon>
        <taxon>Spirosoma</taxon>
    </lineage>
</organism>
<feature type="domain" description="DUF1737" evidence="1">
    <location>
        <begin position="6"/>
        <end position="54"/>
    </location>
</feature>